<protein>
    <submittedName>
        <fullName evidence="5">Vancomycin resistance protein YoaR, contains peptidoglycan-binding and VanW domains</fullName>
    </submittedName>
</protein>
<feature type="signal peptide" evidence="3">
    <location>
        <begin position="1"/>
        <end position="25"/>
    </location>
</feature>
<evidence type="ECO:0000259" key="4">
    <source>
        <dbReference type="SMART" id="SM01208"/>
    </source>
</evidence>
<feature type="region of interest" description="Disordered" evidence="2">
    <location>
        <begin position="514"/>
        <end position="538"/>
    </location>
</feature>
<accession>A0A1I5UMH1</accession>
<gene>
    <name evidence="5" type="ORF">SAMN04487928_11377</name>
</gene>
<dbReference type="EMBL" id="FOXO01000013">
    <property type="protein sequence ID" value="SFP96398.1"/>
    <property type="molecule type" value="Genomic_DNA"/>
</dbReference>
<reference evidence="6" key="1">
    <citation type="submission" date="2016-10" db="EMBL/GenBank/DDBJ databases">
        <authorList>
            <person name="Varghese N."/>
            <person name="Submissions S."/>
        </authorList>
    </citation>
    <scope>NUCLEOTIDE SEQUENCE [LARGE SCALE GENOMIC DNA]</scope>
    <source>
        <strain evidence="6">P18</strain>
    </source>
</reference>
<dbReference type="InterPro" id="IPR052913">
    <property type="entry name" value="Glycopeptide_resist_protein"/>
</dbReference>
<dbReference type="InterPro" id="IPR011098">
    <property type="entry name" value="G5_dom"/>
</dbReference>
<proteinExistence type="predicted"/>
<organism evidence="5 6">
    <name type="scientific">Butyrivibrio proteoclasticus</name>
    <dbReference type="NCBI Taxonomy" id="43305"/>
    <lineage>
        <taxon>Bacteria</taxon>
        <taxon>Bacillati</taxon>
        <taxon>Bacillota</taxon>
        <taxon>Clostridia</taxon>
        <taxon>Lachnospirales</taxon>
        <taxon>Lachnospiraceae</taxon>
        <taxon>Butyrivibrio</taxon>
    </lineage>
</organism>
<sequence>MKKFFGVLVLFLSFLVIWPGTPVDAADSKAIANGVFIGSIDVSGMTVDEAEQAVSSLVESQKNSEITLTVGEDKNLTVFGSDLGITWVNTDVVNEAYALGHQGNVIQRYKALKDLEESNHVFEIEYGFDNDALAAVIDRCSSSFDQEKVNYGLKKTDEGFVVTDGQTGYIVDKEASASVIKSFVQNEFTPENATVMLSVKEDKPLGSAEDLAMVKDVLGTFTTSYKSSGAARSANVANGCSLINGTTVYPGEEFSVLDTITPFTESNGYFPAGSYLNGLVVESVGGGICQVSTTLYNAVLLAELEVTERHNHSMIVTYVEPSADAAIAESGGKNFKFVNNTEYPIYIEGTTTSDKHITFTIYGVETRDAGRNVSFKSEVLETTPASADQFVCDGSHAVGYVGTQSAHLGYKAQLWKIVTENGVEVSREVVNSSNYKMVPRIVTIGTAGADETAMAQINTAIATGDVATVKAVAGALGAARSAAGTENEAAAAQAAADAVNAANAQLAQQQAAAQAAQEAQPVESAEEIDTAETIQTEG</sequence>
<dbReference type="OrthoDB" id="9797191at2"/>
<dbReference type="Proteomes" id="UP000182624">
    <property type="component" value="Unassembled WGS sequence"/>
</dbReference>
<dbReference type="PANTHER" id="PTHR35788:SF1">
    <property type="entry name" value="EXPORTED PROTEIN"/>
    <property type="match status" value="1"/>
</dbReference>
<keyword evidence="6" id="KW-1185">Reference proteome</keyword>
<dbReference type="Pfam" id="PF07501">
    <property type="entry name" value="G5"/>
    <property type="match status" value="1"/>
</dbReference>
<evidence type="ECO:0000256" key="1">
    <source>
        <dbReference type="ARBA" id="ARBA00022729"/>
    </source>
</evidence>
<evidence type="ECO:0000313" key="5">
    <source>
        <dbReference type="EMBL" id="SFP96398.1"/>
    </source>
</evidence>
<dbReference type="SMART" id="SM01208">
    <property type="entry name" value="G5"/>
    <property type="match status" value="1"/>
</dbReference>
<evidence type="ECO:0000256" key="3">
    <source>
        <dbReference type="SAM" id="SignalP"/>
    </source>
</evidence>
<dbReference type="InterPro" id="IPR007391">
    <property type="entry name" value="Vancomycin_resist_VanW"/>
</dbReference>
<feature type="domain" description="G5" evidence="4">
    <location>
        <begin position="371"/>
        <end position="448"/>
    </location>
</feature>
<keyword evidence="1 3" id="KW-0732">Signal</keyword>
<dbReference type="AlphaFoldDB" id="A0A1I5UMH1"/>
<name>A0A1I5UMH1_9FIRM</name>
<evidence type="ECO:0000256" key="2">
    <source>
        <dbReference type="SAM" id="MobiDB-lite"/>
    </source>
</evidence>
<dbReference type="InterPro" id="IPR022029">
    <property type="entry name" value="YoaR-like_PG-bd"/>
</dbReference>
<dbReference type="RefSeq" id="WP_074887959.1">
    <property type="nucleotide sequence ID" value="NZ_FOXO01000013.1"/>
</dbReference>
<feature type="chain" id="PRO_5010315251" evidence="3">
    <location>
        <begin position="26"/>
        <end position="538"/>
    </location>
</feature>
<dbReference type="Pfam" id="PF04294">
    <property type="entry name" value="VanW"/>
    <property type="match status" value="1"/>
</dbReference>
<dbReference type="PANTHER" id="PTHR35788">
    <property type="entry name" value="EXPORTED PROTEIN-RELATED"/>
    <property type="match status" value="1"/>
</dbReference>
<dbReference type="Pfam" id="PF12229">
    <property type="entry name" value="PG_binding_4"/>
    <property type="match status" value="1"/>
</dbReference>
<evidence type="ECO:0000313" key="6">
    <source>
        <dbReference type="Proteomes" id="UP000182624"/>
    </source>
</evidence>